<name>A0A239TY39_9STAP</name>
<dbReference type="GO" id="GO:0005524">
    <property type="term" value="F:ATP binding"/>
    <property type="evidence" value="ECO:0007669"/>
    <property type="project" value="UniProtKB-KW"/>
</dbReference>
<dbReference type="EMBL" id="BKAR01000036">
    <property type="protein sequence ID" value="GEP85629.1"/>
    <property type="molecule type" value="Genomic_DNA"/>
</dbReference>
<dbReference type="NCBIfam" id="NF047570">
    <property type="entry name" value="ABC_perm_EcsB"/>
    <property type="match status" value="1"/>
</dbReference>
<sequence length="408" mass="47697">MTDHRAIALFNQRRQAISKEKSYYNKFIFNGHFSIFLLILLGAFIMGYGNWLKHIPSGIPYALLASMAVAATSLFPLRTLLKEADRLFLLPFERHMNIYIRYSLIYSYLGRILIQVAALIILFPLFSKLDSSNILYFIIFAITALIYPYLGLHAKLEWIHAKLPSWIILLLEWIIFAATYELILGLHQIAGVLLLVIFAAGALVLKKANHQKLFAWEKLISIEEQHHMNYYKFVNMFTDVKHLRSQAVRRRYLDFILTRPSAKHYNSEHMYLFLFKRSFLRGKDAFNIILRLVVIAVILMVWLSQVWISLIVGGLFMYIILLQTAQFYTQQAYGLWPQVWPVPEENVIKGYAQFLYHIMFAIGIILGIVYIILFPAQLYAALIFFIIGWLTIRNIVKKLKYQETLLRD</sequence>
<keyword evidence="2" id="KW-1185">Reference proteome</keyword>
<dbReference type="Pfam" id="PF05975">
    <property type="entry name" value="EcsB"/>
    <property type="match status" value="1"/>
</dbReference>
<dbReference type="RefSeq" id="WP_095104608.1">
    <property type="nucleotide sequence ID" value="NZ_BKAR01000036.1"/>
</dbReference>
<keyword evidence="1" id="KW-0547">Nucleotide-binding</keyword>
<dbReference type="Proteomes" id="UP000321736">
    <property type="component" value="Unassembled WGS sequence"/>
</dbReference>
<comment type="caution">
    <text evidence="1">The sequence shown here is derived from an EMBL/GenBank/DDBJ whole genome shotgun (WGS) entry which is preliminary data.</text>
</comment>
<reference evidence="1 2" key="1">
    <citation type="submission" date="2019-07" db="EMBL/GenBank/DDBJ databases">
        <title>Whole genome shotgun sequence of Staphylococcus piscifermentans NBRC 109625.</title>
        <authorList>
            <person name="Hosoyama A."/>
            <person name="Uohara A."/>
            <person name="Ohji S."/>
            <person name="Ichikawa N."/>
        </authorList>
    </citation>
    <scope>NUCLEOTIDE SEQUENCE [LARGE SCALE GENOMIC DNA]</scope>
    <source>
        <strain evidence="1 2">NBRC 109625</strain>
    </source>
</reference>
<evidence type="ECO:0000313" key="1">
    <source>
        <dbReference type="EMBL" id="GEP85629.1"/>
    </source>
</evidence>
<proteinExistence type="predicted"/>
<protein>
    <submittedName>
        <fullName evidence="1">Multidrug ABC transporter ATP-binding protein</fullName>
    </submittedName>
</protein>
<dbReference type="OrthoDB" id="2447941at2"/>
<dbReference type="AlphaFoldDB" id="A0A239TY39"/>
<gene>
    <name evidence="1" type="ORF">SPI02_22140</name>
</gene>
<evidence type="ECO:0000313" key="2">
    <source>
        <dbReference type="Proteomes" id="UP000321736"/>
    </source>
</evidence>
<dbReference type="InterPro" id="IPR010288">
    <property type="entry name" value="EcsB_ABC"/>
</dbReference>
<dbReference type="PIRSF" id="PIRSF037259">
    <property type="entry name" value="EcsB_ABC"/>
    <property type="match status" value="1"/>
</dbReference>
<dbReference type="GO" id="GO:0016020">
    <property type="term" value="C:membrane"/>
    <property type="evidence" value="ECO:0007669"/>
    <property type="project" value="InterPro"/>
</dbReference>
<keyword evidence="1" id="KW-0067">ATP-binding</keyword>
<accession>A0A239TY39</accession>
<organism evidence="1 2">
    <name type="scientific">Staphylococcus piscifermentans</name>
    <dbReference type="NCBI Taxonomy" id="70258"/>
    <lineage>
        <taxon>Bacteria</taxon>
        <taxon>Bacillati</taxon>
        <taxon>Bacillota</taxon>
        <taxon>Bacilli</taxon>
        <taxon>Bacillales</taxon>
        <taxon>Staphylococcaceae</taxon>
        <taxon>Staphylococcus</taxon>
    </lineage>
</organism>